<accession>A0A392T1P4</accession>
<proteinExistence type="predicted"/>
<sequence length="87" mass="10271">NLIQEIEKQWINCSNRTTTTVHRWRLDINSIEQMMLCSSPNMSHNGDLASVLIPRLGEVVSRPPEADRTTIPWCYIATSWEMERRWR</sequence>
<organism evidence="1 2">
    <name type="scientific">Trifolium medium</name>
    <dbReference type="NCBI Taxonomy" id="97028"/>
    <lineage>
        <taxon>Eukaryota</taxon>
        <taxon>Viridiplantae</taxon>
        <taxon>Streptophyta</taxon>
        <taxon>Embryophyta</taxon>
        <taxon>Tracheophyta</taxon>
        <taxon>Spermatophyta</taxon>
        <taxon>Magnoliopsida</taxon>
        <taxon>eudicotyledons</taxon>
        <taxon>Gunneridae</taxon>
        <taxon>Pentapetalae</taxon>
        <taxon>rosids</taxon>
        <taxon>fabids</taxon>
        <taxon>Fabales</taxon>
        <taxon>Fabaceae</taxon>
        <taxon>Papilionoideae</taxon>
        <taxon>50 kb inversion clade</taxon>
        <taxon>NPAAA clade</taxon>
        <taxon>Hologalegina</taxon>
        <taxon>IRL clade</taxon>
        <taxon>Trifolieae</taxon>
        <taxon>Trifolium</taxon>
    </lineage>
</organism>
<dbReference type="Proteomes" id="UP000265520">
    <property type="component" value="Unassembled WGS sequence"/>
</dbReference>
<evidence type="ECO:0000313" key="2">
    <source>
        <dbReference type="Proteomes" id="UP000265520"/>
    </source>
</evidence>
<reference evidence="1 2" key="1">
    <citation type="journal article" date="2018" name="Front. Plant Sci.">
        <title>Red Clover (Trifolium pratense) and Zigzag Clover (T. medium) - A Picture of Genomic Similarities and Differences.</title>
        <authorList>
            <person name="Dluhosova J."/>
            <person name="Istvanek J."/>
            <person name="Nedelnik J."/>
            <person name="Repkova J."/>
        </authorList>
    </citation>
    <scope>NUCLEOTIDE SEQUENCE [LARGE SCALE GENOMIC DNA]</scope>
    <source>
        <strain evidence="2">cv. 10/8</strain>
        <tissue evidence="1">Leaf</tissue>
    </source>
</reference>
<dbReference type="AlphaFoldDB" id="A0A392T1P4"/>
<protein>
    <submittedName>
        <fullName evidence="1">Uncharacterized protein</fullName>
    </submittedName>
</protein>
<evidence type="ECO:0000313" key="1">
    <source>
        <dbReference type="EMBL" id="MCI54297.1"/>
    </source>
</evidence>
<dbReference type="EMBL" id="LXQA010476973">
    <property type="protein sequence ID" value="MCI54297.1"/>
    <property type="molecule type" value="Genomic_DNA"/>
</dbReference>
<comment type="caution">
    <text evidence="1">The sequence shown here is derived from an EMBL/GenBank/DDBJ whole genome shotgun (WGS) entry which is preliminary data.</text>
</comment>
<keyword evidence="2" id="KW-1185">Reference proteome</keyword>
<feature type="non-terminal residue" evidence="1">
    <location>
        <position position="1"/>
    </location>
</feature>
<name>A0A392T1P4_9FABA</name>